<feature type="compositionally biased region" description="Low complexity" evidence="1">
    <location>
        <begin position="130"/>
        <end position="146"/>
    </location>
</feature>
<dbReference type="PANTHER" id="PTHR35213">
    <property type="entry name" value="RING-TYPE DOMAIN-CONTAINING PROTEIN-RELATED"/>
    <property type="match status" value="1"/>
</dbReference>
<feature type="compositionally biased region" description="Low complexity" evidence="1">
    <location>
        <begin position="106"/>
        <end position="116"/>
    </location>
</feature>
<dbReference type="OrthoDB" id="206107at2759"/>
<sequence>MMQRSGPWTRQEEEYAEAIVAAFHGGRLTEIEHGQRLRKYLAEMLMCSPKRISKKYEGTNYKGKQTYRSDPTVTSGQLLETRQLLSVLEQRFLHSIDSTPRRDRPAAGQLSAAAAAPRSETRPWSHDALLHQAAAAQDPSSSSNSALLGGRLPSSGAAAATRGNPAAAFGADPVPSLSSLNAELYRRIANQQLAAGASTAAGGGFASSLQFPTASLPSAASATVSRNLSDITAAASLWAGGDSTMAAAPTGGLTGRSTGSSSLATTGALSRASLTQGGWESYLLSSGNAQALSNRNHQGNTDAFQRGILNASDIDSILLAQQRGSLWPALSIRQAGMSSPRFPGAAARASNANERDAIASLSLPTSQARVPFASAQLGLSQMASLPEAPRPQGPLVAAADTSSSLAALGSSILGRDFQSLANLNSGRGFGANRLLGAPTATTAATLPNVSLVMQEAARRDERRLQAGGTMAAEACMLPGSAAEERKRPSEDDEVQHDASPSKRRKKGT</sequence>
<organism evidence="2 3">
    <name type="scientific">Seminavis robusta</name>
    <dbReference type="NCBI Taxonomy" id="568900"/>
    <lineage>
        <taxon>Eukaryota</taxon>
        <taxon>Sar</taxon>
        <taxon>Stramenopiles</taxon>
        <taxon>Ochrophyta</taxon>
        <taxon>Bacillariophyta</taxon>
        <taxon>Bacillariophyceae</taxon>
        <taxon>Bacillariophycidae</taxon>
        <taxon>Naviculales</taxon>
        <taxon>Naviculaceae</taxon>
        <taxon>Seminavis</taxon>
    </lineage>
</organism>
<gene>
    <name evidence="2" type="ORF">SEMRO_986_G228110.1</name>
</gene>
<feature type="compositionally biased region" description="Basic and acidic residues" evidence="1">
    <location>
        <begin position="119"/>
        <end position="129"/>
    </location>
</feature>
<dbReference type="AlphaFoldDB" id="A0A9N8HNH0"/>
<evidence type="ECO:0000313" key="2">
    <source>
        <dbReference type="EMBL" id="CAB9519070.1"/>
    </source>
</evidence>
<proteinExistence type="predicted"/>
<name>A0A9N8HNH0_9STRA</name>
<reference evidence="2" key="1">
    <citation type="submission" date="2020-06" db="EMBL/GenBank/DDBJ databases">
        <authorList>
            <consortium name="Plant Systems Biology data submission"/>
        </authorList>
    </citation>
    <scope>NUCLEOTIDE SEQUENCE</scope>
    <source>
        <strain evidence="2">D6</strain>
    </source>
</reference>
<feature type="region of interest" description="Disordered" evidence="1">
    <location>
        <begin position="466"/>
        <end position="508"/>
    </location>
</feature>
<protein>
    <submittedName>
        <fullName evidence="2">Uncharacterized protein</fullName>
    </submittedName>
</protein>
<dbReference type="Proteomes" id="UP001153069">
    <property type="component" value="Unassembled WGS sequence"/>
</dbReference>
<feature type="compositionally biased region" description="Basic and acidic residues" evidence="1">
    <location>
        <begin position="96"/>
        <end position="105"/>
    </location>
</feature>
<dbReference type="PANTHER" id="PTHR35213:SF5">
    <property type="entry name" value="RING-TYPE DOMAIN-CONTAINING PROTEIN"/>
    <property type="match status" value="1"/>
</dbReference>
<dbReference type="EMBL" id="CAICTM010000984">
    <property type="protein sequence ID" value="CAB9519070.1"/>
    <property type="molecule type" value="Genomic_DNA"/>
</dbReference>
<feature type="region of interest" description="Disordered" evidence="1">
    <location>
        <begin position="96"/>
        <end position="162"/>
    </location>
</feature>
<accession>A0A9N8HNH0</accession>
<feature type="compositionally biased region" description="Basic and acidic residues" evidence="1">
    <location>
        <begin position="482"/>
        <end position="500"/>
    </location>
</feature>
<keyword evidence="3" id="KW-1185">Reference proteome</keyword>
<evidence type="ECO:0000256" key="1">
    <source>
        <dbReference type="SAM" id="MobiDB-lite"/>
    </source>
</evidence>
<evidence type="ECO:0000313" key="3">
    <source>
        <dbReference type="Proteomes" id="UP001153069"/>
    </source>
</evidence>
<comment type="caution">
    <text evidence="2">The sequence shown here is derived from an EMBL/GenBank/DDBJ whole genome shotgun (WGS) entry which is preliminary data.</text>
</comment>